<accession>A0A1C3KDG4</accession>
<name>A0A1C3KDG4_PLAMA</name>
<feature type="compositionally biased region" description="Polar residues" evidence="1">
    <location>
        <begin position="230"/>
        <end position="240"/>
    </location>
</feature>
<evidence type="ECO:0000313" key="3">
    <source>
        <dbReference type="Proteomes" id="UP000219799"/>
    </source>
</evidence>
<protein>
    <submittedName>
        <fullName evidence="2">Uncharacterized protein</fullName>
    </submittedName>
</protein>
<gene>
    <name evidence="2" type="primary">PmlGA01_100009100</name>
    <name evidence="2" type="ORF">PMLGA01_100009100</name>
</gene>
<dbReference type="AlphaFoldDB" id="A0A1C3KDG4"/>
<feature type="region of interest" description="Disordered" evidence="1">
    <location>
        <begin position="197"/>
        <end position="256"/>
    </location>
</feature>
<evidence type="ECO:0000256" key="1">
    <source>
        <dbReference type="SAM" id="MobiDB-lite"/>
    </source>
</evidence>
<sequence length="256" mass="30101">MNFKNYCPFNYPESRNINALDDLLSSKESLINFKNFILKNLNVDSIDYDLKKIENKKNLLKNEEFRIKKWYLNFQPLTNISIEQYWKYEKVTIKDILSSNINISNDNNVELKKNKKYLKHICKCILKGNPHESLLKNCFKYSAYYSNNLDKHSRNNFTNNINSSLLSLNSRAIKNTQNLINWKLKYSHNFSNFQKARPDQLENSSSTFHSTDAGNNKKRSINQRVDHNKGNNNGIASNTYKIAIKDKNSKRKKRKG</sequence>
<feature type="compositionally biased region" description="Polar residues" evidence="1">
    <location>
        <begin position="201"/>
        <end position="214"/>
    </location>
</feature>
<proteinExistence type="predicted"/>
<evidence type="ECO:0000313" key="2">
    <source>
        <dbReference type="EMBL" id="SBT71611.1"/>
    </source>
</evidence>
<dbReference type="EMBL" id="LT594498">
    <property type="protein sequence ID" value="SBT71611.1"/>
    <property type="molecule type" value="Genomic_DNA"/>
</dbReference>
<reference evidence="2 3" key="1">
    <citation type="submission" date="2016-06" db="EMBL/GenBank/DDBJ databases">
        <authorList>
            <consortium name="Pathogen Informatics"/>
        </authorList>
    </citation>
    <scope>NUCLEOTIDE SEQUENCE [LARGE SCALE GENOMIC DNA]</scope>
    <source>
        <strain evidence="2">PmlGA01</strain>
    </source>
</reference>
<dbReference type="VEuPathDB" id="PlasmoDB:PmUG01_10017700"/>
<dbReference type="Proteomes" id="UP000219799">
    <property type="component" value="Chromosome 10"/>
</dbReference>
<organism evidence="2 3">
    <name type="scientific">Plasmodium malariae</name>
    <dbReference type="NCBI Taxonomy" id="5858"/>
    <lineage>
        <taxon>Eukaryota</taxon>
        <taxon>Sar</taxon>
        <taxon>Alveolata</taxon>
        <taxon>Apicomplexa</taxon>
        <taxon>Aconoidasida</taxon>
        <taxon>Haemosporida</taxon>
        <taxon>Plasmodiidae</taxon>
        <taxon>Plasmodium</taxon>
        <taxon>Plasmodium (Plasmodium)</taxon>
    </lineage>
</organism>